<dbReference type="InterPro" id="IPR001387">
    <property type="entry name" value="Cro/C1-type_HTH"/>
</dbReference>
<dbReference type="PROSITE" id="PS50943">
    <property type="entry name" value="HTH_CROC1"/>
    <property type="match status" value="1"/>
</dbReference>
<dbReference type="PANTHER" id="PTHR40661">
    <property type="match status" value="1"/>
</dbReference>
<dbReference type="Pfam" id="PF01381">
    <property type="entry name" value="HTH_3"/>
    <property type="match status" value="1"/>
</dbReference>
<dbReference type="AlphaFoldDB" id="A0AB38A3R9"/>
<keyword evidence="6" id="KW-1185">Reference proteome</keyword>
<feature type="domain" description="HTH cro/C1-type" evidence="4">
    <location>
        <begin position="7"/>
        <end position="68"/>
    </location>
</feature>
<dbReference type="SUPFAM" id="SSF47413">
    <property type="entry name" value="lambda repressor-like DNA-binding domains"/>
    <property type="match status" value="1"/>
</dbReference>
<dbReference type="SMART" id="SM00530">
    <property type="entry name" value="HTH_XRE"/>
    <property type="match status" value="1"/>
</dbReference>
<protein>
    <submittedName>
        <fullName evidence="5">Repressor LexA</fullName>
    </submittedName>
</protein>
<evidence type="ECO:0000256" key="3">
    <source>
        <dbReference type="ARBA" id="ARBA00023163"/>
    </source>
</evidence>
<dbReference type="Gene3D" id="1.10.260.40">
    <property type="entry name" value="lambda repressor-like DNA-binding domains"/>
    <property type="match status" value="1"/>
</dbReference>
<dbReference type="InterPro" id="IPR015927">
    <property type="entry name" value="Peptidase_S24_S26A/B/C"/>
</dbReference>
<dbReference type="InterPro" id="IPR039418">
    <property type="entry name" value="LexA-like"/>
</dbReference>
<accession>A0AB38A3R9</accession>
<keyword evidence="3" id="KW-0804">Transcription</keyword>
<dbReference type="Proteomes" id="UP000199042">
    <property type="component" value="Unassembled WGS sequence"/>
</dbReference>
<organism evidence="5 6">
    <name type="scientific">Trichococcus collinsii</name>
    <dbReference type="NCBI Taxonomy" id="157076"/>
    <lineage>
        <taxon>Bacteria</taxon>
        <taxon>Bacillati</taxon>
        <taxon>Bacillota</taxon>
        <taxon>Bacilli</taxon>
        <taxon>Lactobacillales</taxon>
        <taxon>Carnobacteriaceae</taxon>
        <taxon>Trichococcus</taxon>
    </lineage>
</organism>
<sequence>MFLGEIVKKFRVEHKMSMDEFAKISGLSKGYISMLEKNENPRTKKAIAPSIETIKQVSEATGIDFNEIMELLDDDLELIINKEDHQHSHNHTPMNKQPSAMAYKELKGAIAAGMPLEMFEVPDIVQVPIDVDTAFPKAYFLIVKGDSMNKVISEGMYALIDPCEELNNGEIGVIRVNGTEATLKRFYRMGDYIMLQPESTNPEHKNQIYTTKEEIEMISILGKLVWAMTPIGMKF</sequence>
<dbReference type="InterPro" id="IPR036286">
    <property type="entry name" value="LexA/Signal_pep-like_sf"/>
</dbReference>
<proteinExistence type="predicted"/>
<dbReference type="Gene3D" id="2.10.109.10">
    <property type="entry name" value="Umud Fragment, subunit A"/>
    <property type="match status" value="1"/>
</dbReference>
<keyword evidence="1" id="KW-0805">Transcription regulation</keyword>
<dbReference type="RefSeq" id="WP_176974302.1">
    <property type="nucleotide sequence ID" value="NZ_FJNA01000005.1"/>
</dbReference>
<gene>
    <name evidence="5" type="ORF">SAMN04488525_11151</name>
</gene>
<dbReference type="EMBL" id="FNQH01000011">
    <property type="protein sequence ID" value="SEA93805.1"/>
    <property type="molecule type" value="Genomic_DNA"/>
</dbReference>
<dbReference type="CDD" id="cd00093">
    <property type="entry name" value="HTH_XRE"/>
    <property type="match status" value="1"/>
</dbReference>
<dbReference type="CDD" id="cd06529">
    <property type="entry name" value="S24_LexA-like"/>
    <property type="match status" value="1"/>
</dbReference>
<dbReference type="SUPFAM" id="SSF51306">
    <property type="entry name" value="LexA/Signal peptidase"/>
    <property type="match status" value="1"/>
</dbReference>
<dbReference type="GO" id="GO:0003677">
    <property type="term" value="F:DNA binding"/>
    <property type="evidence" value="ECO:0007669"/>
    <property type="project" value="UniProtKB-KW"/>
</dbReference>
<name>A0AB38A3R9_9LACT</name>
<keyword evidence="2" id="KW-0238">DNA-binding</keyword>
<reference evidence="5 6" key="1">
    <citation type="submission" date="2016-10" db="EMBL/GenBank/DDBJ databases">
        <authorList>
            <person name="Varghese N."/>
            <person name="Submissions S."/>
        </authorList>
    </citation>
    <scope>NUCLEOTIDE SEQUENCE [LARGE SCALE GENOMIC DNA]</scope>
    <source>
        <strain evidence="5 6">DSM 14526</strain>
    </source>
</reference>
<comment type="caution">
    <text evidence="5">The sequence shown here is derived from an EMBL/GenBank/DDBJ whole genome shotgun (WGS) entry which is preliminary data.</text>
</comment>
<evidence type="ECO:0000256" key="2">
    <source>
        <dbReference type="ARBA" id="ARBA00023125"/>
    </source>
</evidence>
<evidence type="ECO:0000259" key="4">
    <source>
        <dbReference type="PROSITE" id="PS50943"/>
    </source>
</evidence>
<dbReference type="Pfam" id="PF00717">
    <property type="entry name" value="Peptidase_S24"/>
    <property type="match status" value="1"/>
</dbReference>
<dbReference type="InterPro" id="IPR010982">
    <property type="entry name" value="Lambda_DNA-bd_dom_sf"/>
</dbReference>
<evidence type="ECO:0000313" key="5">
    <source>
        <dbReference type="EMBL" id="SEA93805.1"/>
    </source>
</evidence>
<dbReference type="PANTHER" id="PTHR40661:SF3">
    <property type="entry name" value="FELS-1 PROPHAGE TRANSCRIPTIONAL REGULATOR"/>
    <property type="match status" value="1"/>
</dbReference>
<evidence type="ECO:0000256" key="1">
    <source>
        <dbReference type="ARBA" id="ARBA00023015"/>
    </source>
</evidence>
<evidence type="ECO:0000313" key="6">
    <source>
        <dbReference type="Proteomes" id="UP000199042"/>
    </source>
</evidence>